<reference evidence="1 2" key="1">
    <citation type="journal article" date="2024" name="Plant Biotechnol. J.">
        <title>Genome and CRISPR/Cas9 system of a widespread forest tree (Populus alba) in the world.</title>
        <authorList>
            <person name="Liu Y.J."/>
            <person name="Jiang P.F."/>
            <person name="Han X.M."/>
            <person name="Li X.Y."/>
            <person name="Wang H.M."/>
            <person name="Wang Y.J."/>
            <person name="Wang X.X."/>
            <person name="Zeng Q.Y."/>
        </authorList>
    </citation>
    <scope>NUCLEOTIDE SEQUENCE [LARGE SCALE GENOMIC DNA]</scope>
    <source>
        <strain evidence="2">cv. PAL-ZL1</strain>
    </source>
</reference>
<organism evidence="1 2">
    <name type="scientific">Populus alba</name>
    <name type="common">White poplar</name>
    <dbReference type="NCBI Taxonomy" id="43335"/>
    <lineage>
        <taxon>Eukaryota</taxon>
        <taxon>Viridiplantae</taxon>
        <taxon>Streptophyta</taxon>
        <taxon>Embryophyta</taxon>
        <taxon>Tracheophyta</taxon>
        <taxon>Spermatophyta</taxon>
        <taxon>Magnoliopsida</taxon>
        <taxon>eudicotyledons</taxon>
        <taxon>Gunneridae</taxon>
        <taxon>Pentapetalae</taxon>
        <taxon>rosids</taxon>
        <taxon>fabids</taxon>
        <taxon>Malpighiales</taxon>
        <taxon>Salicaceae</taxon>
        <taxon>Saliceae</taxon>
        <taxon>Populus</taxon>
    </lineage>
</organism>
<name>A0ACC4CYZ4_POPAL</name>
<evidence type="ECO:0000313" key="2">
    <source>
        <dbReference type="Proteomes" id="UP000309997"/>
    </source>
</evidence>
<gene>
    <name evidence="1" type="ORF">D5086_000980</name>
</gene>
<protein>
    <submittedName>
        <fullName evidence="1">Uncharacterized protein</fullName>
    </submittedName>
</protein>
<accession>A0ACC4CYZ4</accession>
<dbReference type="Proteomes" id="UP000309997">
    <property type="component" value="Unassembled WGS sequence"/>
</dbReference>
<keyword evidence="2" id="KW-1185">Reference proteome</keyword>
<evidence type="ECO:0000313" key="1">
    <source>
        <dbReference type="EMBL" id="KAL3609960.1"/>
    </source>
</evidence>
<sequence length="120" mass="13052">MLTPRNCSVTAKYSAASDSPTYSMVLMYVEFGVDLADGQSPDLVLGSGKPLPLDIKSFCGLFCPRWASSSAIEQGAVEDPEQLKLVDIKRVWDLRTSPSLWSPDTNPWSSVPTVNCPISL</sequence>
<dbReference type="EMBL" id="RCHU02000001">
    <property type="protein sequence ID" value="KAL3609960.1"/>
    <property type="molecule type" value="Genomic_DNA"/>
</dbReference>
<proteinExistence type="predicted"/>
<comment type="caution">
    <text evidence="1">The sequence shown here is derived from an EMBL/GenBank/DDBJ whole genome shotgun (WGS) entry which is preliminary data.</text>
</comment>